<dbReference type="RefSeq" id="WP_385876632.1">
    <property type="nucleotide sequence ID" value="NZ_JBHLXE010000052.1"/>
</dbReference>
<dbReference type="PROSITE" id="PS50878">
    <property type="entry name" value="RT_POL"/>
    <property type="match status" value="1"/>
</dbReference>
<gene>
    <name evidence="2" type="ORF">ACFFIT_05405</name>
</gene>
<dbReference type="SUPFAM" id="SSF56747">
    <property type="entry name" value="Prim-pol domain"/>
    <property type="match status" value="1"/>
</dbReference>
<comment type="caution">
    <text evidence="2">The sequence shown here is derived from an EMBL/GenBank/DDBJ whole genome shotgun (WGS) entry which is preliminary data.</text>
</comment>
<dbReference type="Pfam" id="PF00078">
    <property type="entry name" value="RVT_1"/>
    <property type="match status" value="1"/>
</dbReference>
<reference evidence="2 3" key="1">
    <citation type="submission" date="2024-09" db="EMBL/GenBank/DDBJ databases">
        <authorList>
            <person name="Sun Q."/>
            <person name="Mori K."/>
        </authorList>
    </citation>
    <scope>NUCLEOTIDE SEQUENCE [LARGE SCALE GENOMIC DNA]</scope>
    <source>
        <strain evidence="2 3">CCM 8545</strain>
    </source>
</reference>
<dbReference type="InterPro" id="IPR054347">
    <property type="entry name" value="TOTE_primase"/>
</dbReference>
<dbReference type="Pfam" id="PF22548">
    <property type="entry name" value="AEP-TOTE"/>
    <property type="match status" value="1"/>
</dbReference>
<accession>A0ABV6CBN0</accession>
<dbReference type="CDD" id="cd01646">
    <property type="entry name" value="RT_Bac_retron_I"/>
    <property type="match status" value="1"/>
</dbReference>
<keyword evidence="3" id="KW-1185">Reference proteome</keyword>
<evidence type="ECO:0000313" key="3">
    <source>
        <dbReference type="Proteomes" id="UP001589758"/>
    </source>
</evidence>
<dbReference type="InterPro" id="IPR043502">
    <property type="entry name" value="DNA/RNA_pol_sf"/>
</dbReference>
<evidence type="ECO:0000259" key="1">
    <source>
        <dbReference type="PROSITE" id="PS50878"/>
    </source>
</evidence>
<name>A0ABV6CBN0_9GAMM</name>
<keyword evidence="2" id="KW-0808">Transferase</keyword>
<proteinExistence type="predicted"/>
<organism evidence="2 3">
    <name type="scientific">Thorsellia kenyensis</name>
    <dbReference type="NCBI Taxonomy" id="1549888"/>
    <lineage>
        <taxon>Bacteria</taxon>
        <taxon>Pseudomonadati</taxon>
        <taxon>Pseudomonadota</taxon>
        <taxon>Gammaproteobacteria</taxon>
        <taxon>Enterobacterales</taxon>
        <taxon>Thorselliaceae</taxon>
        <taxon>Thorsellia</taxon>
    </lineage>
</organism>
<keyword evidence="2" id="KW-0695">RNA-directed DNA polymerase</keyword>
<dbReference type="EMBL" id="JBHLXE010000052">
    <property type="protein sequence ID" value="MFC0179530.1"/>
    <property type="molecule type" value="Genomic_DNA"/>
</dbReference>
<sequence>MLSKISPIFNKIKVHYKILKRSNVVDLFLLLSNNIYKLFSTDQIFHAEQRNDGIYLKKSGSVSVKKILDVIKNKNSIAVYQRNINNTIKWICYDFDILKSQLNENRENAKKELFLTVTNFCEFLEQHKIPYLIEHSGNRGIHIWITFKQSIPFNVSYDLASLLLQKARLNYNSNLIAIDLFPSSNKKSANVGACVKLPLSKHKKSGYYSYFINSYKELNNIVSIDTLSPELIKTQNEILERHNSTVLEEIEQKLNLFLSREKDLNFTNRYKRIIINKLNLDELLKHWEKQPPLTKLKNKIIEGNLNNQERKLLVGILLNVYDINNTNIGKMILIQILEKQKNYNASTTNKAINNLSSYFFPSKEQIEESLKERFTRDNANLLDSIFVHVIGYNQGYFDFCKSDIEITRNAEIKYFFQNDEAQSRNIFNQLNQIIPDEYLQIVNKFIDEYPNSDISYYVHERHEKDKKRELISLDCLERITTSLIMKQMHYFLDFSNSSSSFGYRIVKGFKKGYIFEPWLYLWIQFLSQISTSIKNKSNFDFYIIKTDITSFYDNINHDILKRLLLNNSPLETIRNKINELDSVSIEKYKKLISICVDISKKTTNSEKGLPQGPAYARFFAELYLAEIDSSFDELLSDGSIILYQRYVDDIFIICRNENEAIQQLNYLNDKLNFIGLELNKVKTSIKKVKDFLPDFNEYRSQSKYSVDKISHNFLTATEEEKNFAVNEFINLMNSQFNHEDYSFIYSHLKDVELLAPFKNNQIVEIINNKIGRGSLYKNLFIYILSNEDNWPYLASTKKFTSLQSEVLTSIAISFIEEKKILNEKIKDLFSRLIDKLTPSKIVNEHLIQMNLLVGLDINEVKIPPKIILDTLSIFPHQINTHSTDYFLDYINTEINNLHDKYKFIYILYNLSKTDNITSMQLNKIASLFFSYFSNNMKNKEFDRIDNSINEGITYSIKYYYLLSLFSLSNINNSLDLLKMMWKYCAQLFNNFEFEITSYIDYNWIHQVRSISIEPKKHQVILSSIVDGTIFRGVSDEKHVFENYHSMLLISLSDSVIELNFNEIDNLLEKNINSLLQKIKNESLFYDWIINRDKTKLFPSTREWFDCNIIHNNTIMLRRGNEILIRKPFISTRCKNNKLPNYSYTEKIESYDSNELYTVSEVISEFKLDELISFLSKEIEIAENNGFPNIFTNTKLVRKNSLTPFTSELFFSKYYLFEENNHSVSFVEASKDKFVELIFKKYLEFNTSKNIDIYEKYISKLPDSVEITIFIKQLAEQFSKLHVSDDIYSNNIINLCVASAFYSSINKDITSMQKIEEFQKFYHINSSDENLYVYSIDIDMSINDSSLNLFIDSIIAPIKKTKESVYPNLTLDIDNIINEYLQGFQKILEKTELDTPISTEEFSLCQITIKPLTEQLILNSSQKFSFGNSKIINYHNNAIDDLSINNTFHVNSASHIYQCIKNDVIYIIPIPSYLSKMYQYIQKKFNSLNLKHPKTYSIKINQTDSIEYSAEFDQAINVIMHHKQITLDESKDILSRWLNVFPHKFREIFVILIASHQYMTKREIDDFCDKVLHLVKNNVNVMMIKKIEDHNGTIRCFHTNTKLSRKLAYLTPDSIDLIKSDELSLAVDVIISGSQICDAMKFYFSDGNNNKNHFDITADKREHFKKNATLIKKINIYCILYTQQGIDNIKNTLLQLIPTLNSNNIEVVHGKDVGDNAFFGTTTSIGNQHKNKILDILSNEEECQEIYNLLASPNRNPSKFKRHCVLNKTKLNNMNLIARYKSLPKKSFEFLYLGLKTNDQLHPFDRILESGEFK</sequence>
<feature type="domain" description="Reverse transcriptase" evidence="1">
    <location>
        <begin position="427"/>
        <end position="696"/>
    </location>
</feature>
<dbReference type="SUPFAM" id="SSF56672">
    <property type="entry name" value="DNA/RNA polymerases"/>
    <property type="match status" value="1"/>
</dbReference>
<protein>
    <submittedName>
        <fullName evidence="2">RNA-directed DNA polymerase</fullName>
    </submittedName>
</protein>
<keyword evidence="2" id="KW-0548">Nucleotidyltransferase</keyword>
<dbReference type="Proteomes" id="UP001589758">
    <property type="component" value="Unassembled WGS sequence"/>
</dbReference>
<dbReference type="InterPro" id="IPR000477">
    <property type="entry name" value="RT_dom"/>
</dbReference>
<evidence type="ECO:0000313" key="2">
    <source>
        <dbReference type="EMBL" id="MFC0179530.1"/>
    </source>
</evidence>
<dbReference type="GO" id="GO:0003964">
    <property type="term" value="F:RNA-directed DNA polymerase activity"/>
    <property type="evidence" value="ECO:0007669"/>
    <property type="project" value="UniProtKB-KW"/>
</dbReference>